<keyword evidence="3" id="KW-0808">Transferase</keyword>
<dbReference type="CDD" id="cd09110">
    <property type="entry name" value="PLDc_CLS_1"/>
    <property type="match status" value="1"/>
</dbReference>
<dbReference type="SUPFAM" id="SSF56024">
    <property type="entry name" value="Phospholipase D/nuclease"/>
    <property type="match status" value="2"/>
</dbReference>
<evidence type="ECO:0000259" key="10">
    <source>
        <dbReference type="PROSITE" id="PS50035"/>
    </source>
</evidence>
<dbReference type="InterPro" id="IPR022924">
    <property type="entry name" value="Cardiolipin_synthase"/>
</dbReference>
<comment type="caution">
    <text evidence="11">The sequence shown here is derived from an EMBL/GenBank/DDBJ whole genome shotgun (WGS) entry which is preliminary data.</text>
</comment>
<dbReference type="CDD" id="cd09112">
    <property type="entry name" value="PLDc_CLS_2"/>
    <property type="match status" value="1"/>
</dbReference>
<sequence>MNFALILIGFILLIILWLFIDFTLGRKKHLSLVRKIETPIIHGNFDIFPHGKELFADYFDELKKAEKHIHVLFYIVKADTFSHEFLHILKEKAAEGIEVRLLLDRIGSYRVTTQMVRSLREAGVRFAFSNTLKLPFLFYSSQVRNHRKISIIDGKIGYLGGFNIGKEYIDADQVLSPWRDYHLKITGESVTFLQSEFLIDWREYGQEDLLGTSRYFPKLAKGRVRHQFVPTEANHLEASFLNLIQKATTSIMIGSPYFIPSKKLLQELIQAARQGIEISIVVPYTADHMLVQEASFSYLRRLLKEGVQVYQYKNGFYHAKTIVIDDKVCDIGTANFDKRSLFLNKEINCLIYDREFIGRLTGVLRRDILDSRPLTLDDLNTPNFLRSCKEKIAGAISFFYKMKGFTRESLIGLVFSKNSATGVNEQ</sequence>
<evidence type="ECO:0000256" key="4">
    <source>
        <dbReference type="ARBA" id="ARBA00022692"/>
    </source>
</evidence>
<organism evidence="11 12">
    <name type="scientific">Neobacillus pocheonensis</name>
    <dbReference type="NCBI Taxonomy" id="363869"/>
    <lineage>
        <taxon>Bacteria</taxon>
        <taxon>Bacillati</taxon>
        <taxon>Bacillota</taxon>
        <taxon>Bacilli</taxon>
        <taxon>Bacillales</taxon>
        <taxon>Bacillaceae</taxon>
        <taxon>Neobacillus</taxon>
    </lineage>
</organism>
<dbReference type="Gene3D" id="3.30.870.10">
    <property type="entry name" value="Endonuclease Chain A"/>
    <property type="match status" value="2"/>
</dbReference>
<dbReference type="PANTHER" id="PTHR21248:SF7">
    <property type="entry name" value="MINOR CARDIOLIPIN SYNTHASE CLSB"/>
    <property type="match status" value="1"/>
</dbReference>
<dbReference type="InterPro" id="IPR001736">
    <property type="entry name" value="PLipase_D/transphosphatidylase"/>
</dbReference>
<evidence type="ECO:0000313" key="11">
    <source>
        <dbReference type="EMBL" id="MCM2535706.1"/>
    </source>
</evidence>
<feature type="domain" description="PLD phosphodiesterase" evidence="10">
    <location>
        <begin position="313"/>
        <end position="340"/>
    </location>
</feature>
<evidence type="ECO:0000256" key="1">
    <source>
        <dbReference type="ARBA" id="ARBA00004236"/>
    </source>
</evidence>
<evidence type="ECO:0000256" key="6">
    <source>
        <dbReference type="ARBA" id="ARBA00022989"/>
    </source>
</evidence>
<comment type="subcellular location">
    <subcellularLocation>
        <location evidence="1">Cell membrane</location>
    </subcellularLocation>
</comment>
<dbReference type="SMART" id="SM00155">
    <property type="entry name" value="PLDc"/>
    <property type="match status" value="2"/>
</dbReference>
<feature type="transmembrane region" description="Helical" evidence="9">
    <location>
        <begin position="6"/>
        <end position="25"/>
    </location>
</feature>
<proteinExistence type="predicted"/>
<keyword evidence="4 9" id="KW-0812">Transmembrane</keyword>
<dbReference type="EC" id="2.7.8.-" evidence="8"/>
<gene>
    <name evidence="11" type="primary">cls</name>
    <name evidence="11" type="ORF">NDK43_29760</name>
</gene>
<evidence type="ECO:0000256" key="8">
    <source>
        <dbReference type="NCBIfam" id="TIGR04265"/>
    </source>
</evidence>
<dbReference type="PANTHER" id="PTHR21248">
    <property type="entry name" value="CARDIOLIPIN SYNTHASE"/>
    <property type="match status" value="1"/>
</dbReference>
<dbReference type="NCBIfam" id="TIGR04265">
    <property type="entry name" value="bac_cardiolipin"/>
    <property type="match status" value="1"/>
</dbReference>
<dbReference type="EMBL" id="JAMQCR010000003">
    <property type="protein sequence ID" value="MCM2535706.1"/>
    <property type="molecule type" value="Genomic_DNA"/>
</dbReference>
<reference evidence="11 12" key="1">
    <citation type="submission" date="2022-06" db="EMBL/GenBank/DDBJ databases">
        <authorList>
            <person name="Jeon C.O."/>
        </authorList>
    </citation>
    <scope>NUCLEOTIDE SEQUENCE [LARGE SCALE GENOMIC DNA]</scope>
    <source>
        <strain evidence="11 12">KCTC 13943</strain>
    </source>
</reference>
<evidence type="ECO:0000256" key="9">
    <source>
        <dbReference type="SAM" id="Phobius"/>
    </source>
</evidence>
<keyword evidence="2" id="KW-1003">Cell membrane</keyword>
<protein>
    <recommendedName>
        <fullName evidence="8">Cardiolipin synthase</fullName>
        <ecNumber evidence="8">2.7.8.-</ecNumber>
    </recommendedName>
</protein>
<evidence type="ECO:0000256" key="7">
    <source>
        <dbReference type="ARBA" id="ARBA00023136"/>
    </source>
</evidence>
<name>A0ABT0WHB9_9BACI</name>
<evidence type="ECO:0000256" key="3">
    <source>
        <dbReference type="ARBA" id="ARBA00022679"/>
    </source>
</evidence>
<accession>A0ABT0WHB9</accession>
<evidence type="ECO:0000256" key="5">
    <source>
        <dbReference type="ARBA" id="ARBA00022737"/>
    </source>
</evidence>
<keyword evidence="5" id="KW-0677">Repeat</keyword>
<dbReference type="PROSITE" id="PS50035">
    <property type="entry name" value="PLD"/>
    <property type="match status" value="2"/>
</dbReference>
<dbReference type="Proteomes" id="UP001523262">
    <property type="component" value="Unassembled WGS sequence"/>
</dbReference>
<keyword evidence="12" id="KW-1185">Reference proteome</keyword>
<keyword evidence="6 9" id="KW-1133">Transmembrane helix</keyword>
<keyword evidence="7 9" id="KW-0472">Membrane</keyword>
<feature type="domain" description="PLD phosphodiesterase" evidence="10">
    <location>
        <begin position="141"/>
        <end position="168"/>
    </location>
</feature>
<dbReference type="Pfam" id="PF13091">
    <property type="entry name" value="PLDc_2"/>
    <property type="match status" value="2"/>
</dbReference>
<dbReference type="InterPro" id="IPR025202">
    <property type="entry name" value="PLD-like_dom"/>
</dbReference>
<evidence type="ECO:0000256" key="2">
    <source>
        <dbReference type="ARBA" id="ARBA00022475"/>
    </source>
</evidence>
<evidence type="ECO:0000313" key="12">
    <source>
        <dbReference type="Proteomes" id="UP001523262"/>
    </source>
</evidence>